<dbReference type="Proteomes" id="UP000271889">
    <property type="component" value="Unassembled WGS sequence"/>
</dbReference>
<feature type="domain" description="Nuclear anchorage protein 1 spectrin-like repeat" evidence="2">
    <location>
        <begin position="2"/>
        <end position="109"/>
    </location>
</feature>
<name>A0A3P7MIC1_CYLGO</name>
<organism evidence="3 4">
    <name type="scientific">Cylicostephanus goldi</name>
    <name type="common">Nematode worm</name>
    <dbReference type="NCBI Taxonomy" id="71465"/>
    <lineage>
        <taxon>Eukaryota</taxon>
        <taxon>Metazoa</taxon>
        <taxon>Ecdysozoa</taxon>
        <taxon>Nematoda</taxon>
        <taxon>Chromadorea</taxon>
        <taxon>Rhabditida</taxon>
        <taxon>Rhabditina</taxon>
        <taxon>Rhabditomorpha</taxon>
        <taxon>Strongyloidea</taxon>
        <taxon>Strongylidae</taxon>
        <taxon>Cylicostephanus</taxon>
    </lineage>
</organism>
<reference evidence="3 4" key="1">
    <citation type="submission" date="2018-11" db="EMBL/GenBank/DDBJ databases">
        <authorList>
            <consortium name="Pathogen Informatics"/>
        </authorList>
    </citation>
    <scope>NUCLEOTIDE SEQUENCE [LARGE SCALE GENOMIC DNA]</scope>
</reference>
<dbReference type="InterPro" id="IPR057134">
    <property type="entry name" value="Spectrin_Anc-1_3"/>
</dbReference>
<feature type="coiled-coil region" evidence="1">
    <location>
        <begin position="149"/>
        <end position="207"/>
    </location>
</feature>
<dbReference type="OrthoDB" id="5869473at2759"/>
<sequence>MIPVLQERAKKWDAFVRIRDEAEIKLGILRKSLGKVLAKPRRSTNDVKKDFDVISGKRKSYIVCQFQQFAELFDPHESVYTDLLFMGLDAEEMEKQYDDVLNKMLSEIEDENLLCGAVDHSNTKMNSIFDLLSREPTKENIENVEQFQLPALRAQLAILKEKYDEASHARKHVDPDSSRFAALEDRMKSLDSMLENAKKTVENHEQERIPITAQL</sequence>
<accession>A0A3P7MIC1</accession>
<protein>
    <recommendedName>
        <fullName evidence="2">Nuclear anchorage protein 1 spectrin-like repeat domain-containing protein</fullName>
    </recommendedName>
</protein>
<dbReference type="EMBL" id="UYRV01106280">
    <property type="protein sequence ID" value="VDN22188.1"/>
    <property type="molecule type" value="Genomic_DNA"/>
</dbReference>
<evidence type="ECO:0000259" key="2">
    <source>
        <dbReference type="Pfam" id="PF24611"/>
    </source>
</evidence>
<proteinExistence type="predicted"/>
<evidence type="ECO:0000313" key="3">
    <source>
        <dbReference type="EMBL" id="VDN22188.1"/>
    </source>
</evidence>
<keyword evidence="4" id="KW-1185">Reference proteome</keyword>
<dbReference type="AlphaFoldDB" id="A0A3P7MIC1"/>
<keyword evidence="1" id="KW-0175">Coiled coil</keyword>
<dbReference type="Pfam" id="PF24611">
    <property type="entry name" value="Spectrin_Anc-1"/>
    <property type="match status" value="1"/>
</dbReference>
<evidence type="ECO:0000256" key="1">
    <source>
        <dbReference type="SAM" id="Coils"/>
    </source>
</evidence>
<gene>
    <name evidence="3" type="ORF">CGOC_LOCUS9236</name>
</gene>
<evidence type="ECO:0000313" key="4">
    <source>
        <dbReference type="Proteomes" id="UP000271889"/>
    </source>
</evidence>